<accession>A0A1M6G753</accession>
<dbReference type="SMART" id="SM00764">
    <property type="entry name" value="Citrate_ly_lig"/>
    <property type="match status" value="1"/>
</dbReference>
<sequence>MVAPVIGQLDREQAKALIEQQGLRFEENFDAQFGAFEDGRLVATASRDRNVFKMFAITPEYQGGSVLGELISALLQNGHQAGYKSFFVFTPPTSSASFQACNFRPLVTHHKACLLEFGNGLKQYLNSRKTLVRPGHNGAVVVNCNPFTLGHQYLIESAAARVDHLYIFVVREDRSFFPFDVRYRLVEEGVAHLDNVTILDSGDYAVSGVTFPSYFLKADDDLQSLQMELDLLLFAKHLAPFFNISTRFIGTEPYCRTTRTYSEFMQTMLPPFGMEAVQLERCQAEGGVISAFRVRQALRKEAYETVRQLVPETTFRFLRSEDGLELQKKLVNYQRRH</sequence>
<dbReference type="OrthoDB" id="9779753at2"/>
<evidence type="ECO:0000259" key="4">
    <source>
        <dbReference type="SMART" id="SM00764"/>
    </source>
</evidence>
<proteinExistence type="predicted"/>
<dbReference type="NCBIfam" id="TIGR00125">
    <property type="entry name" value="cyt_tran_rel"/>
    <property type="match status" value="1"/>
</dbReference>
<dbReference type="EMBL" id="FQZT01000004">
    <property type="protein sequence ID" value="SHJ05818.1"/>
    <property type="molecule type" value="Genomic_DNA"/>
</dbReference>
<evidence type="ECO:0000256" key="3">
    <source>
        <dbReference type="PIRNR" id="PIRNR005751"/>
    </source>
</evidence>
<dbReference type="PANTHER" id="PTHR40599">
    <property type="entry name" value="[CITRATE [PRO-3S]-LYASE] LIGASE"/>
    <property type="match status" value="1"/>
</dbReference>
<dbReference type="InterPro" id="IPR013166">
    <property type="entry name" value="Citrate_lyase_ligase_C"/>
</dbReference>
<comment type="function">
    <text evidence="3">Acetylation of prosthetic group (2-(5''-phosphoribosyl)-3'-dephosphocoenzyme-A) of the gamma subunit of citrate lyase.</text>
</comment>
<dbReference type="InterPro" id="IPR014729">
    <property type="entry name" value="Rossmann-like_a/b/a_fold"/>
</dbReference>
<dbReference type="GO" id="GO:0005524">
    <property type="term" value="F:ATP binding"/>
    <property type="evidence" value="ECO:0007669"/>
    <property type="project" value="UniProtKB-UniRule"/>
</dbReference>
<dbReference type="Gene3D" id="3.40.50.620">
    <property type="entry name" value="HUPs"/>
    <property type="match status" value="1"/>
</dbReference>
<dbReference type="STRING" id="1122189.SAMN02745165_01438"/>
<dbReference type="SUPFAM" id="SSF52374">
    <property type="entry name" value="Nucleotidylyl transferase"/>
    <property type="match status" value="1"/>
</dbReference>
<keyword evidence="6" id="KW-1185">Reference proteome</keyword>
<dbReference type="InterPro" id="IPR004821">
    <property type="entry name" value="Cyt_trans-like"/>
</dbReference>
<dbReference type="GO" id="GO:0008771">
    <property type="term" value="F:[citrate (pro-3S)-lyase] ligase activity"/>
    <property type="evidence" value="ECO:0007669"/>
    <property type="project" value="UniProtKB-EC"/>
</dbReference>
<name>A0A1M6G753_MALRU</name>
<keyword evidence="3 5" id="KW-0436">Ligase</keyword>
<dbReference type="AlphaFoldDB" id="A0A1M6G753"/>
<comment type="catalytic activity">
    <reaction evidence="3">
        <text>holo-[citrate lyase ACP] + acetate + ATP = acetyl-[citrate lyase ACP] + AMP + diphosphate</text>
        <dbReference type="Rhea" id="RHEA:23788"/>
        <dbReference type="Rhea" id="RHEA-COMP:10158"/>
        <dbReference type="Rhea" id="RHEA-COMP:13710"/>
        <dbReference type="ChEBI" id="CHEBI:30089"/>
        <dbReference type="ChEBI" id="CHEBI:30616"/>
        <dbReference type="ChEBI" id="CHEBI:33019"/>
        <dbReference type="ChEBI" id="CHEBI:82683"/>
        <dbReference type="ChEBI" id="CHEBI:137976"/>
        <dbReference type="ChEBI" id="CHEBI:456215"/>
        <dbReference type="EC" id="6.2.1.22"/>
    </reaction>
</comment>
<dbReference type="GO" id="GO:0016829">
    <property type="term" value="F:lyase activity"/>
    <property type="evidence" value="ECO:0007669"/>
    <property type="project" value="UniProtKB-KW"/>
</dbReference>
<organism evidence="5 6">
    <name type="scientific">Malonomonas rubra DSM 5091</name>
    <dbReference type="NCBI Taxonomy" id="1122189"/>
    <lineage>
        <taxon>Bacteria</taxon>
        <taxon>Pseudomonadati</taxon>
        <taxon>Thermodesulfobacteriota</taxon>
        <taxon>Desulfuromonadia</taxon>
        <taxon>Desulfuromonadales</taxon>
        <taxon>Geopsychrobacteraceae</taxon>
        <taxon>Malonomonas</taxon>
    </lineage>
</organism>
<protein>
    <recommendedName>
        <fullName evidence="3">[Citrate [pro-3S]-lyase] ligase</fullName>
        <ecNumber evidence="3">6.2.1.22</ecNumber>
    </recommendedName>
</protein>
<dbReference type="InterPro" id="IPR016181">
    <property type="entry name" value="Acyl_CoA_acyltransferase"/>
</dbReference>
<reference evidence="5 6" key="1">
    <citation type="submission" date="2016-11" db="EMBL/GenBank/DDBJ databases">
        <authorList>
            <person name="Jaros S."/>
            <person name="Januszkiewicz K."/>
            <person name="Wedrychowicz H."/>
        </authorList>
    </citation>
    <scope>NUCLEOTIDE SEQUENCE [LARGE SCALE GENOMIC DNA]</scope>
    <source>
        <strain evidence="5 6">DSM 5091</strain>
    </source>
</reference>
<dbReference type="SUPFAM" id="SSF55729">
    <property type="entry name" value="Acyl-CoA N-acyltransferases (Nat)"/>
    <property type="match status" value="1"/>
</dbReference>
<evidence type="ECO:0000313" key="6">
    <source>
        <dbReference type="Proteomes" id="UP000184171"/>
    </source>
</evidence>
<keyword evidence="2 3" id="KW-0067">ATP-binding</keyword>
<evidence type="ECO:0000313" key="5">
    <source>
        <dbReference type="EMBL" id="SHJ05818.1"/>
    </source>
</evidence>
<dbReference type="Proteomes" id="UP000184171">
    <property type="component" value="Unassembled WGS sequence"/>
</dbReference>
<keyword evidence="1 3" id="KW-0547">Nucleotide-binding</keyword>
<evidence type="ECO:0000256" key="2">
    <source>
        <dbReference type="ARBA" id="ARBA00022840"/>
    </source>
</evidence>
<dbReference type="Gene3D" id="3.40.630.30">
    <property type="match status" value="1"/>
</dbReference>
<feature type="domain" description="Citrate lyase ligase C-terminal" evidence="4">
    <location>
        <begin position="137"/>
        <end position="318"/>
    </location>
</feature>
<gene>
    <name evidence="5" type="ORF">SAMN02745165_01438</name>
</gene>
<dbReference type="InterPro" id="IPR005216">
    <property type="entry name" value="Citrate_lyase_ligase"/>
</dbReference>
<dbReference type="PIRSF" id="PIRSF005751">
    <property type="entry name" value="Acet_citr_lig"/>
    <property type="match status" value="1"/>
</dbReference>
<dbReference type="RefSeq" id="WP_072907273.1">
    <property type="nucleotide sequence ID" value="NZ_FQZT01000004.1"/>
</dbReference>
<dbReference type="PANTHER" id="PTHR40599:SF1">
    <property type="entry name" value="[CITRATE [PRO-3S]-LYASE] LIGASE"/>
    <property type="match status" value="1"/>
</dbReference>
<keyword evidence="5" id="KW-0456">Lyase</keyword>
<evidence type="ECO:0000256" key="1">
    <source>
        <dbReference type="ARBA" id="ARBA00022741"/>
    </source>
</evidence>
<dbReference type="EC" id="6.2.1.22" evidence="3"/>
<dbReference type="Pfam" id="PF08218">
    <property type="entry name" value="Citrate_ly_lig"/>
    <property type="match status" value="1"/>
</dbReference>